<dbReference type="GO" id="GO:0005524">
    <property type="term" value="F:ATP binding"/>
    <property type="evidence" value="ECO:0007669"/>
    <property type="project" value="UniProtKB-KW"/>
</dbReference>
<proteinExistence type="predicted"/>
<evidence type="ECO:0000256" key="1">
    <source>
        <dbReference type="ARBA" id="ARBA00004777"/>
    </source>
</evidence>
<evidence type="ECO:0000256" key="5">
    <source>
        <dbReference type="ARBA" id="ARBA00022741"/>
    </source>
</evidence>
<name>A0A087CFE3_9BIFI</name>
<dbReference type="Proteomes" id="UP000029050">
    <property type="component" value="Unassembled WGS sequence"/>
</dbReference>
<keyword evidence="8" id="KW-1185">Reference proteome</keyword>
<dbReference type="RefSeq" id="WP_033494585.1">
    <property type="nucleotide sequence ID" value="NZ_JGZI01000009.1"/>
</dbReference>
<dbReference type="Pfam" id="PF01268">
    <property type="entry name" value="FTHFS"/>
    <property type="match status" value="1"/>
</dbReference>
<comment type="pathway">
    <text evidence="1">One-carbon metabolism; tetrahydrofolate interconversion.</text>
</comment>
<dbReference type="eggNOG" id="COG2759">
    <property type="taxonomic scope" value="Bacteria"/>
</dbReference>
<dbReference type="InterPro" id="IPR000559">
    <property type="entry name" value="Formate_THF_ligase"/>
</dbReference>
<keyword evidence="5" id="KW-0547">Nucleotide-binding</keyword>
<dbReference type="Gene3D" id="3.40.50.300">
    <property type="entry name" value="P-loop containing nucleotide triphosphate hydrolases"/>
    <property type="match status" value="2"/>
</dbReference>
<sequence length="510" mass="54821">MTTYESYVTQYGQVKKIDAFAYLSYLHDHPQEPRKHGKVVLVTADTPLKASRGEGKTTTTIALIDALRARGVDAAAVLRQPSMGITAAGSKGGASGGGKASLTHPELIDWGLCGEMAAIAAAQNLLVAFAEKAVDDGRLDTIAVPRVSETPSRSLRQIAVDRGKGDVPERTVLTPTCELMQIVVLSRSMEEIAQRVSEMVAGSFEGKPVVFGDFIDLWRITNILGDAVKPALTETKQGSPVYVHCGPFANVSIGIPSLVSVELACALHDVVVVEAGYGTDAGAQKWLDIAAREFGAQWPAAAVVVTRATTWRDDPKLSWRYPFHINRLERLGLAAFPLVNLWEGEDDQVGQLRQQAADLGFRTPIIGNLFRDGGDALAEQLDAFIEALEQHDDASVRGDESLDSHRGMDTVDDIKWIIRSAYGVPAGRVLLREGFEQSLGNARELCASLGKDLDDMVVVAVKSPATMTDDDSAAEQDRSVTLKKVEVHAGAGLVQVNLTSSLTTPMPKIV</sequence>
<evidence type="ECO:0000313" key="7">
    <source>
        <dbReference type="EMBL" id="KFI81993.1"/>
    </source>
</evidence>
<dbReference type="PROSITE" id="PS00721">
    <property type="entry name" value="FTHFS_1"/>
    <property type="match status" value="1"/>
</dbReference>
<evidence type="ECO:0000313" key="8">
    <source>
        <dbReference type="Proteomes" id="UP000029050"/>
    </source>
</evidence>
<dbReference type="OrthoDB" id="9761733at2"/>
<accession>A0A087CFE3</accession>
<dbReference type="InterPro" id="IPR027417">
    <property type="entry name" value="P-loop_NTPase"/>
</dbReference>
<evidence type="ECO:0000256" key="6">
    <source>
        <dbReference type="ARBA" id="ARBA00022840"/>
    </source>
</evidence>
<dbReference type="EC" id="6.3.4.3" evidence="2"/>
<organism evidence="7 8">
    <name type="scientific">Bifidobacterium psychraerophilum</name>
    <dbReference type="NCBI Taxonomy" id="218140"/>
    <lineage>
        <taxon>Bacteria</taxon>
        <taxon>Bacillati</taxon>
        <taxon>Actinomycetota</taxon>
        <taxon>Actinomycetes</taxon>
        <taxon>Bifidobacteriales</taxon>
        <taxon>Bifidobacteriaceae</taxon>
        <taxon>Bifidobacterium</taxon>
    </lineage>
</organism>
<protein>
    <recommendedName>
        <fullName evidence="2">formate--tetrahydrofolate ligase</fullName>
        <ecNumber evidence="2">6.3.4.3</ecNumber>
    </recommendedName>
</protein>
<dbReference type="STRING" id="218140.BPSY_0841"/>
<dbReference type="EMBL" id="JGZI01000009">
    <property type="protein sequence ID" value="KFI81993.1"/>
    <property type="molecule type" value="Genomic_DNA"/>
</dbReference>
<keyword evidence="6" id="KW-0067">ATP-binding</keyword>
<evidence type="ECO:0000256" key="4">
    <source>
        <dbReference type="ARBA" id="ARBA00022598"/>
    </source>
</evidence>
<dbReference type="AlphaFoldDB" id="A0A087CFE3"/>
<dbReference type="SUPFAM" id="SSF52540">
    <property type="entry name" value="P-loop containing nucleoside triphosphate hydrolases"/>
    <property type="match status" value="1"/>
</dbReference>
<gene>
    <name evidence="7" type="ORF">BPSY_0841</name>
</gene>
<dbReference type="GeneID" id="98300045"/>
<dbReference type="GO" id="GO:0004329">
    <property type="term" value="F:formate-tetrahydrofolate ligase activity"/>
    <property type="evidence" value="ECO:0007669"/>
    <property type="project" value="UniProtKB-EC"/>
</dbReference>
<dbReference type="GO" id="GO:0035999">
    <property type="term" value="P:tetrahydrofolate interconversion"/>
    <property type="evidence" value="ECO:0007669"/>
    <property type="project" value="UniProtKB-UniPathway"/>
</dbReference>
<keyword evidence="4 7" id="KW-0436">Ligase</keyword>
<reference evidence="7 8" key="1">
    <citation type="submission" date="2014-03" db="EMBL/GenBank/DDBJ databases">
        <title>Genomics of Bifidobacteria.</title>
        <authorList>
            <person name="Ventura M."/>
            <person name="Milani C."/>
            <person name="Lugli G.A."/>
        </authorList>
    </citation>
    <scope>NUCLEOTIDE SEQUENCE [LARGE SCALE GENOMIC DNA]</scope>
    <source>
        <strain evidence="7 8">LMG 21775</strain>
    </source>
</reference>
<comment type="caution">
    <text evidence="7">The sequence shown here is derived from an EMBL/GenBank/DDBJ whole genome shotgun (WGS) entry which is preliminary data.</text>
</comment>
<evidence type="ECO:0000256" key="3">
    <source>
        <dbReference type="ARBA" id="ARBA00022563"/>
    </source>
</evidence>
<evidence type="ECO:0000256" key="2">
    <source>
        <dbReference type="ARBA" id="ARBA00012295"/>
    </source>
</evidence>
<dbReference type="UniPathway" id="UPA00193"/>
<dbReference type="InterPro" id="IPR020628">
    <property type="entry name" value="Formate_THF_ligase_CS"/>
</dbReference>
<keyword evidence="3" id="KW-0554">One-carbon metabolism</keyword>